<keyword evidence="1" id="KW-0472">Membrane</keyword>
<feature type="transmembrane region" description="Helical" evidence="1">
    <location>
        <begin position="7"/>
        <end position="24"/>
    </location>
</feature>
<proteinExistence type="predicted"/>
<keyword evidence="4" id="KW-1185">Reference proteome</keyword>
<dbReference type="Proteomes" id="UP000472971">
    <property type="component" value="Unassembled WGS sequence"/>
</dbReference>
<accession>A0A6B3VXY6</accession>
<keyword evidence="1" id="KW-0812">Transmembrane</keyword>
<reference evidence="2 5" key="2">
    <citation type="submission" date="2020-07" db="EMBL/GenBank/DDBJ databases">
        <authorList>
            <person name="Feng H."/>
        </authorList>
    </citation>
    <scope>NUCLEOTIDE SEQUENCE [LARGE SCALE GENOMIC DNA]</scope>
    <source>
        <strain evidence="5">s-12</strain>
        <strain evidence="2">S-12</strain>
    </source>
</reference>
<evidence type="ECO:0000313" key="2">
    <source>
        <dbReference type="EMBL" id="MBA4538607.1"/>
    </source>
</evidence>
<protein>
    <submittedName>
        <fullName evidence="3">Uncharacterized protein</fullName>
    </submittedName>
</protein>
<organism evidence="3 4">
    <name type="scientific">Bacillus aquiflavi</name>
    <dbReference type="NCBI Taxonomy" id="2672567"/>
    <lineage>
        <taxon>Bacteria</taxon>
        <taxon>Bacillati</taxon>
        <taxon>Bacillota</taxon>
        <taxon>Bacilli</taxon>
        <taxon>Bacillales</taxon>
        <taxon>Bacillaceae</taxon>
        <taxon>Bacillus</taxon>
    </lineage>
</organism>
<dbReference type="AlphaFoldDB" id="A0A6B3VXY6"/>
<gene>
    <name evidence="3" type="ORF">G4D64_16070</name>
    <name evidence="2" type="ORF">H1Z61_16115</name>
</gene>
<sequence length="57" mass="6300">MKNILKISIAFFVSISVQGLLNMKSLASDFISGMVIFIIVFGVLTIPELKENLQKAK</sequence>
<dbReference type="RefSeq" id="WP_163243367.1">
    <property type="nucleotide sequence ID" value="NZ_CP082780.1"/>
</dbReference>
<evidence type="ECO:0000313" key="3">
    <source>
        <dbReference type="EMBL" id="NEY82969.1"/>
    </source>
</evidence>
<comment type="caution">
    <text evidence="3">The sequence shown here is derived from an EMBL/GenBank/DDBJ whole genome shotgun (WGS) entry which is preliminary data.</text>
</comment>
<dbReference type="EMBL" id="JAAIWN010000057">
    <property type="protein sequence ID" value="NEY82969.1"/>
    <property type="molecule type" value="Genomic_DNA"/>
</dbReference>
<dbReference type="Proteomes" id="UP000570010">
    <property type="component" value="Unassembled WGS sequence"/>
</dbReference>
<name>A0A6B3VXY6_9BACI</name>
<evidence type="ECO:0000313" key="5">
    <source>
        <dbReference type="Proteomes" id="UP000570010"/>
    </source>
</evidence>
<dbReference type="EMBL" id="JACEIO010000055">
    <property type="protein sequence ID" value="MBA4538607.1"/>
    <property type="molecule type" value="Genomic_DNA"/>
</dbReference>
<reference evidence="3 4" key="1">
    <citation type="submission" date="2020-02" db="EMBL/GenBank/DDBJ databases">
        <title>Bacillus aquiflavi sp. nov., isolated from yellow water of strong flavor Chinese baijiu in Yibin region of China.</title>
        <authorList>
            <person name="Xie J."/>
        </authorList>
    </citation>
    <scope>NUCLEOTIDE SEQUENCE [LARGE SCALE GENOMIC DNA]</scope>
    <source>
        <strain evidence="3 4">3H-10</strain>
    </source>
</reference>
<keyword evidence="1" id="KW-1133">Transmembrane helix</keyword>
<evidence type="ECO:0000313" key="4">
    <source>
        <dbReference type="Proteomes" id="UP000472971"/>
    </source>
</evidence>
<feature type="transmembrane region" description="Helical" evidence="1">
    <location>
        <begin position="30"/>
        <end position="49"/>
    </location>
</feature>
<evidence type="ECO:0000256" key="1">
    <source>
        <dbReference type="SAM" id="Phobius"/>
    </source>
</evidence>